<protein>
    <submittedName>
        <fullName evidence="6">Transcriptional regulator, Crp/Fnr family</fullName>
    </submittedName>
</protein>
<evidence type="ECO:0000313" key="7">
    <source>
        <dbReference type="Proteomes" id="UP000028933"/>
    </source>
</evidence>
<dbReference type="HOGENOM" id="CLU_075053_14_0_10"/>
<dbReference type="PROSITE" id="PS50042">
    <property type="entry name" value="CNMP_BINDING_3"/>
    <property type="match status" value="1"/>
</dbReference>
<reference evidence="6" key="2">
    <citation type="journal article" date="2015" name="Genome Biol. Evol.">
        <title>Complete Genome Sequence and Transcriptomic Analysis of the Novel Pathogen Elizabethkingia anophelis in Response to Oxidative Stress.</title>
        <authorList>
            <person name="Li Y."/>
            <person name="Liu Y."/>
            <person name="Chew S.C."/>
            <person name="Tay M."/>
            <person name="Salido M.M."/>
            <person name="Teo J."/>
            <person name="Lauro F.M."/>
            <person name="Givskov M."/>
            <person name="Yang L."/>
        </authorList>
    </citation>
    <scope>NUCLEOTIDE SEQUENCE</scope>
    <source>
        <strain evidence="6">NUHP1</strain>
    </source>
</reference>
<name>A0A077EHN3_9FLAO</name>
<dbReference type="Gene3D" id="2.60.120.10">
    <property type="entry name" value="Jelly Rolls"/>
    <property type="match status" value="1"/>
</dbReference>
<sequence>MLRTHQSFLAYMAQLYEEQQRKEDIIVKTFKKGSKLLEQGSGITKVMLIKDGITKCFVKEENDKDFILEFLGKGEIIGEIELLQHIPCLCNIEAMTDVTVYALSVPYFRSLLTKDFGFNNLLLEVFSKRIVNTSSRASYQQLYTTEHSLSRLLTLQDQLGTPMSKEDMAAYLGITIRSLNRALKQLEDHKK</sequence>
<reference evidence="6" key="1">
    <citation type="journal article" date="2013" name="Lancet">
        <title>First case of E anophelis outbreak in an intensive-care unit.</title>
        <authorList>
            <person name="Teo J."/>
            <person name="Tan S.Y."/>
            <person name="Tay M."/>
            <person name="Ding Y."/>
            <person name="Kjelleberg S."/>
            <person name="Givskov M."/>
            <person name="Lin R.T."/>
            <person name="Yang L."/>
        </authorList>
    </citation>
    <scope>NUCLEOTIDE SEQUENCE [LARGE SCALE GENOMIC DNA]</scope>
    <source>
        <strain evidence="6">NUHP1</strain>
    </source>
</reference>
<dbReference type="CDD" id="cd00038">
    <property type="entry name" value="CAP_ED"/>
    <property type="match status" value="1"/>
</dbReference>
<evidence type="ECO:0000256" key="2">
    <source>
        <dbReference type="ARBA" id="ARBA00023125"/>
    </source>
</evidence>
<dbReference type="STRING" id="1338011.BD94_1914"/>
<dbReference type="AlphaFoldDB" id="A0A077EHN3"/>
<dbReference type="SUPFAM" id="SSF46785">
    <property type="entry name" value="Winged helix' DNA-binding domain"/>
    <property type="match status" value="1"/>
</dbReference>
<dbReference type="EMBL" id="CP007547">
    <property type="protein sequence ID" value="AIL45689.1"/>
    <property type="molecule type" value="Genomic_DNA"/>
</dbReference>
<dbReference type="Pfam" id="PF13545">
    <property type="entry name" value="HTH_Crp_2"/>
    <property type="match status" value="1"/>
</dbReference>
<evidence type="ECO:0000259" key="4">
    <source>
        <dbReference type="PROSITE" id="PS50042"/>
    </source>
</evidence>
<evidence type="ECO:0000256" key="1">
    <source>
        <dbReference type="ARBA" id="ARBA00023015"/>
    </source>
</evidence>
<dbReference type="InterPro" id="IPR014710">
    <property type="entry name" value="RmlC-like_jellyroll"/>
</dbReference>
<dbReference type="InterPro" id="IPR036390">
    <property type="entry name" value="WH_DNA-bd_sf"/>
</dbReference>
<keyword evidence="1" id="KW-0805">Transcription regulation</keyword>
<keyword evidence="3" id="KW-0804">Transcription</keyword>
<dbReference type="GO" id="GO:0003677">
    <property type="term" value="F:DNA binding"/>
    <property type="evidence" value="ECO:0007669"/>
    <property type="project" value="UniProtKB-KW"/>
</dbReference>
<evidence type="ECO:0000259" key="5">
    <source>
        <dbReference type="PROSITE" id="PS51063"/>
    </source>
</evidence>
<dbReference type="Proteomes" id="UP000028933">
    <property type="component" value="Chromosome"/>
</dbReference>
<evidence type="ECO:0000313" key="6">
    <source>
        <dbReference type="EMBL" id="AIL45689.1"/>
    </source>
</evidence>
<dbReference type="PROSITE" id="PS51063">
    <property type="entry name" value="HTH_CRP_2"/>
    <property type="match status" value="1"/>
</dbReference>
<dbReference type="eggNOG" id="COG0664">
    <property type="taxonomic scope" value="Bacteria"/>
</dbReference>
<dbReference type="GO" id="GO:0006355">
    <property type="term" value="P:regulation of DNA-templated transcription"/>
    <property type="evidence" value="ECO:0007669"/>
    <property type="project" value="InterPro"/>
</dbReference>
<feature type="domain" description="HTH crp-type" evidence="5">
    <location>
        <begin position="143"/>
        <end position="191"/>
    </location>
</feature>
<dbReference type="InterPro" id="IPR012318">
    <property type="entry name" value="HTH_CRP"/>
</dbReference>
<dbReference type="KEGG" id="eao:BD94_1914"/>
<dbReference type="RefSeq" id="WP_021346808.1">
    <property type="nucleotide sequence ID" value="NZ_CP007547.1"/>
</dbReference>
<dbReference type="InterPro" id="IPR018490">
    <property type="entry name" value="cNMP-bd_dom_sf"/>
</dbReference>
<keyword evidence="2" id="KW-0238">DNA-binding</keyword>
<dbReference type="SUPFAM" id="SSF51206">
    <property type="entry name" value="cAMP-binding domain-like"/>
    <property type="match status" value="1"/>
</dbReference>
<dbReference type="Pfam" id="PF00027">
    <property type="entry name" value="cNMP_binding"/>
    <property type="match status" value="1"/>
</dbReference>
<organism evidence="6 7">
    <name type="scientific">Elizabethkingia anophelis NUHP1</name>
    <dbReference type="NCBI Taxonomy" id="1338011"/>
    <lineage>
        <taxon>Bacteria</taxon>
        <taxon>Pseudomonadati</taxon>
        <taxon>Bacteroidota</taxon>
        <taxon>Flavobacteriia</taxon>
        <taxon>Flavobacteriales</taxon>
        <taxon>Weeksellaceae</taxon>
        <taxon>Elizabethkingia</taxon>
    </lineage>
</organism>
<evidence type="ECO:0000256" key="3">
    <source>
        <dbReference type="ARBA" id="ARBA00023163"/>
    </source>
</evidence>
<feature type="domain" description="Cyclic nucleotide-binding" evidence="4">
    <location>
        <begin position="28"/>
        <end position="129"/>
    </location>
</feature>
<accession>A0A077EHN3</accession>
<gene>
    <name evidence="6" type="ORF">BD94_1914</name>
</gene>
<proteinExistence type="predicted"/>
<dbReference type="InterPro" id="IPR000595">
    <property type="entry name" value="cNMP-bd_dom"/>
</dbReference>